<dbReference type="AlphaFoldDB" id="A0A5K3FGE1"/>
<sequence>DTEASETIVFWFWLWTVTVDANRLWTVIVLIVTWCVNFEIKCNLSRKQFFPCLSACIMKVYVLKRFPTAAVAVIRRSRCPLSPVSPGGTLGAIGKQALLPLFLRLNSCRTQSLNLRTEHFLRMEISSGSGITVVIRHFCT</sequence>
<proteinExistence type="predicted"/>
<name>A0A5K3FGE1_MESCO</name>
<protein>
    <submittedName>
        <fullName evidence="1">Secreted protein</fullName>
    </submittedName>
</protein>
<evidence type="ECO:0000313" key="1">
    <source>
        <dbReference type="WBParaSite" id="MCU_007651-RA"/>
    </source>
</evidence>
<dbReference type="WBParaSite" id="MCU_007651-RA">
    <property type="protein sequence ID" value="MCU_007651-RA"/>
    <property type="gene ID" value="MCU_007651"/>
</dbReference>
<accession>A0A5K3FGE1</accession>
<organism evidence="1">
    <name type="scientific">Mesocestoides corti</name>
    <name type="common">Flatworm</name>
    <dbReference type="NCBI Taxonomy" id="53468"/>
    <lineage>
        <taxon>Eukaryota</taxon>
        <taxon>Metazoa</taxon>
        <taxon>Spiralia</taxon>
        <taxon>Lophotrochozoa</taxon>
        <taxon>Platyhelminthes</taxon>
        <taxon>Cestoda</taxon>
        <taxon>Eucestoda</taxon>
        <taxon>Cyclophyllidea</taxon>
        <taxon>Mesocestoididae</taxon>
        <taxon>Mesocestoides</taxon>
    </lineage>
</organism>
<reference evidence="1" key="1">
    <citation type="submission" date="2019-11" db="UniProtKB">
        <authorList>
            <consortium name="WormBaseParasite"/>
        </authorList>
    </citation>
    <scope>IDENTIFICATION</scope>
</reference>